<accession>A0A3B1AUL0</accession>
<gene>
    <name evidence="2" type="ORF">MNBD_GAMMA19-804</name>
</gene>
<name>A0A3B1AUL0_9ZZZZ</name>
<evidence type="ECO:0000256" key="1">
    <source>
        <dbReference type="SAM" id="MobiDB-lite"/>
    </source>
</evidence>
<feature type="compositionally biased region" description="Basic residues" evidence="1">
    <location>
        <begin position="1"/>
        <end position="12"/>
    </location>
</feature>
<feature type="compositionally biased region" description="Basic and acidic residues" evidence="1">
    <location>
        <begin position="13"/>
        <end position="22"/>
    </location>
</feature>
<reference evidence="2" key="1">
    <citation type="submission" date="2018-06" db="EMBL/GenBank/DDBJ databases">
        <authorList>
            <person name="Zhirakovskaya E."/>
        </authorList>
    </citation>
    <scope>NUCLEOTIDE SEQUENCE</scope>
</reference>
<organism evidence="2">
    <name type="scientific">hydrothermal vent metagenome</name>
    <dbReference type="NCBI Taxonomy" id="652676"/>
    <lineage>
        <taxon>unclassified sequences</taxon>
        <taxon>metagenomes</taxon>
        <taxon>ecological metagenomes</taxon>
    </lineage>
</organism>
<dbReference type="AlphaFoldDB" id="A0A3B1AUL0"/>
<sequence>MAVRLKTRWHRSTRSERNREGSQRAKTLESLCGVAAINIWKLAKEAFMRMEKKNFRFREDSQAIDVIAEFCIFMLHITDRMIYGKLSEEERGSLINGIAKEIAVTIESNQIELLGAGDYKVEFIDKLNGRLANYAECGFDGDGPAYDFLRYLAKNVADIMSLSDDRWVLEQVMDIEAPELVQRIQPVVNDIFSLKSG</sequence>
<proteinExistence type="predicted"/>
<feature type="region of interest" description="Disordered" evidence="1">
    <location>
        <begin position="1"/>
        <end position="22"/>
    </location>
</feature>
<dbReference type="EMBL" id="UOFV01000087">
    <property type="protein sequence ID" value="VAW96476.1"/>
    <property type="molecule type" value="Genomic_DNA"/>
</dbReference>
<protein>
    <submittedName>
        <fullName evidence="2">Uncharacterized protein</fullName>
    </submittedName>
</protein>
<evidence type="ECO:0000313" key="2">
    <source>
        <dbReference type="EMBL" id="VAW96476.1"/>
    </source>
</evidence>